<dbReference type="EMBL" id="WHUW01000447">
    <property type="protein sequence ID" value="KAF8414692.1"/>
    <property type="molecule type" value="Genomic_DNA"/>
</dbReference>
<sequence>MLSRAKPSQAMRQPYLCTWRCGLFQRWLFQHDVILSSPLRCRDQCWVFSASLLPLLVGLVTSPPCTRPRSSNLRQPCRMGEGARQSRTNCRMYICGSFAFPRASGRTSPRSHPVLLKSQVQSASSTEQVIKDWGRLPWRVLVMQFRK</sequence>
<keyword evidence="2" id="KW-1185">Reference proteome</keyword>
<reference evidence="1" key="1">
    <citation type="submission" date="2019-10" db="EMBL/GenBank/DDBJ databases">
        <authorList>
            <consortium name="DOE Joint Genome Institute"/>
            <person name="Kuo A."/>
            <person name="Miyauchi S."/>
            <person name="Kiss E."/>
            <person name="Drula E."/>
            <person name="Kohler A."/>
            <person name="Sanchez-Garcia M."/>
            <person name="Andreopoulos B."/>
            <person name="Barry K.W."/>
            <person name="Bonito G."/>
            <person name="Buee M."/>
            <person name="Carver A."/>
            <person name="Chen C."/>
            <person name="Cichocki N."/>
            <person name="Clum A."/>
            <person name="Culley D."/>
            <person name="Crous P.W."/>
            <person name="Fauchery L."/>
            <person name="Girlanda M."/>
            <person name="Hayes R."/>
            <person name="Keri Z."/>
            <person name="LaButti K."/>
            <person name="Lipzen A."/>
            <person name="Lombard V."/>
            <person name="Magnuson J."/>
            <person name="Maillard F."/>
            <person name="Morin E."/>
            <person name="Murat C."/>
            <person name="Nolan M."/>
            <person name="Ohm R."/>
            <person name="Pangilinan J."/>
            <person name="Pereira M."/>
            <person name="Perotto S."/>
            <person name="Peter M."/>
            <person name="Riley R."/>
            <person name="Sitrit Y."/>
            <person name="Stielow B."/>
            <person name="Szollosi G."/>
            <person name="Zifcakova L."/>
            <person name="Stursova M."/>
            <person name="Spatafora J.W."/>
            <person name="Tedersoo L."/>
            <person name="Vaario L.-M."/>
            <person name="Yamada A."/>
            <person name="Yan M."/>
            <person name="Wang P."/>
            <person name="Xu J."/>
            <person name="Bruns T."/>
            <person name="Baldrian P."/>
            <person name="Vilgalys R."/>
            <person name="Henrissat B."/>
            <person name="Grigoriev I.V."/>
            <person name="Hibbett D."/>
            <person name="Nagy L.G."/>
            <person name="Martin F.M."/>
        </authorList>
    </citation>
    <scope>NUCLEOTIDE SEQUENCE</scope>
    <source>
        <strain evidence="1">BED1</strain>
    </source>
</reference>
<comment type="caution">
    <text evidence="1">The sequence shown here is derived from an EMBL/GenBank/DDBJ whole genome shotgun (WGS) entry which is preliminary data.</text>
</comment>
<name>A0AAD4B9L6_BOLED</name>
<reference evidence="1" key="2">
    <citation type="journal article" date="2020" name="Nat. Commun.">
        <title>Large-scale genome sequencing of mycorrhizal fungi provides insights into the early evolution of symbiotic traits.</title>
        <authorList>
            <person name="Miyauchi S."/>
            <person name="Kiss E."/>
            <person name="Kuo A."/>
            <person name="Drula E."/>
            <person name="Kohler A."/>
            <person name="Sanchez-Garcia M."/>
            <person name="Morin E."/>
            <person name="Andreopoulos B."/>
            <person name="Barry K.W."/>
            <person name="Bonito G."/>
            <person name="Buee M."/>
            <person name="Carver A."/>
            <person name="Chen C."/>
            <person name="Cichocki N."/>
            <person name="Clum A."/>
            <person name="Culley D."/>
            <person name="Crous P.W."/>
            <person name="Fauchery L."/>
            <person name="Girlanda M."/>
            <person name="Hayes R.D."/>
            <person name="Keri Z."/>
            <person name="LaButti K."/>
            <person name="Lipzen A."/>
            <person name="Lombard V."/>
            <person name="Magnuson J."/>
            <person name="Maillard F."/>
            <person name="Murat C."/>
            <person name="Nolan M."/>
            <person name="Ohm R.A."/>
            <person name="Pangilinan J."/>
            <person name="Pereira M.F."/>
            <person name="Perotto S."/>
            <person name="Peter M."/>
            <person name="Pfister S."/>
            <person name="Riley R."/>
            <person name="Sitrit Y."/>
            <person name="Stielow J.B."/>
            <person name="Szollosi G."/>
            <person name="Zifcakova L."/>
            <person name="Stursova M."/>
            <person name="Spatafora J.W."/>
            <person name="Tedersoo L."/>
            <person name="Vaario L.M."/>
            <person name="Yamada A."/>
            <person name="Yan M."/>
            <person name="Wang P."/>
            <person name="Xu J."/>
            <person name="Bruns T."/>
            <person name="Baldrian P."/>
            <person name="Vilgalys R."/>
            <person name="Dunand C."/>
            <person name="Henrissat B."/>
            <person name="Grigoriev I.V."/>
            <person name="Hibbett D."/>
            <person name="Nagy L.G."/>
            <person name="Martin F.M."/>
        </authorList>
    </citation>
    <scope>NUCLEOTIDE SEQUENCE</scope>
    <source>
        <strain evidence="1">BED1</strain>
    </source>
</reference>
<accession>A0AAD4B9L6</accession>
<gene>
    <name evidence="1" type="ORF">L210DRAFT_331567</name>
</gene>
<evidence type="ECO:0000313" key="2">
    <source>
        <dbReference type="Proteomes" id="UP001194468"/>
    </source>
</evidence>
<evidence type="ECO:0000313" key="1">
    <source>
        <dbReference type="EMBL" id="KAF8414692.1"/>
    </source>
</evidence>
<proteinExistence type="predicted"/>
<dbReference type="AlphaFoldDB" id="A0AAD4B9L6"/>
<organism evidence="1 2">
    <name type="scientific">Boletus edulis BED1</name>
    <dbReference type="NCBI Taxonomy" id="1328754"/>
    <lineage>
        <taxon>Eukaryota</taxon>
        <taxon>Fungi</taxon>
        <taxon>Dikarya</taxon>
        <taxon>Basidiomycota</taxon>
        <taxon>Agaricomycotina</taxon>
        <taxon>Agaricomycetes</taxon>
        <taxon>Agaricomycetidae</taxon>
        <taxon>Boletales</taxon>
        <taxon>Boletineae</taxon>
        <taxon>Boletaceae</taxon>
        <taxon>Boletoideae</taxon>
        <taxon>Boletus</taxon>
    </lineage>
</organism>
<dbReference type="Proteomes" id="UP001194468">
    <property type="component" value="Unassembled WGS sequence"/>
</dbReference>
<protein>
    <submittedName>
        <fullName evidence="1">Uncharacterized protein</fullName>
    </submittedName>
</protein>